<sequence>MLGFISAFIIASSSMRPSLFKGDVVFTCPTRYVKSGDIITFKRQDTIVTHRALETARTIITKGDANGTPDQVHISKQDVIGKVCFVLPFGRMFHIFFTSA</sequence>
<dbReference type="AlphaFoldDB" id="A0A1F7HGM5"/>
<dbReference type="EMBL" id="MFZT01000037">
    <property type="protein sequence ID" value="OGK29932.1"/>
    <property type="molecule type" value="Genomic_DNA"/>
</dbReference>
<dbReference type="Gene3D" id="2.10.109.10">
    <property type="entry name" value="Umud Fragment, subunit A"/>
    <property type="match status" value="1"/>
</dbReference>
<dbReference type="GO" id="GO:0006465">
    <property type="term" value="P:signal peptide processing"/>
    <property type="evidence" value="ECO:0007669"/>
    <property type="project" value="UniProtKB-UniRule"/>
</dbReference>
<evidence type="ECO:0000256" key="2">
    <source>
        <dbReference type="ARBA" id="ARBA00022692"/>
    </source>
</evidence>
<evidence type="ECO:0000256" key="1">
    <source>
        <dbReference type="ARBA" id="ARBA00004370"/>
    </source>
</evidence>
<dbReference type="GO" id="GO:0009003">
    <property type="term" value="F:signal peptidase activity"/>
    <property type="evidence" value="ECO:0007669"/>
    <property type="project" value="UniProtKB-EC"/>
</dbReference>
<evidence type="ECO:0000313" key="7">
    <source>
        <dbReference type="Proteomes" id="UP000178098"/>
    </source>
</evidence>
<dbReference type="PANTHER" id="PTHR10806">
    <property type="entry name" value="SIGNAL PEPTIDASE COMPLEX CATALYTIC SUBUNIT SEC11"/>
    <property type="match status" value="1"/>
</dbReference>
<reference evidence="6 7" key="1">
    <citation type="journal article" date="2016" name="Nat. Commun.">
        <title>Thousands of microbial genomes shed light on interconnected biogeochemical processes in an aquifer system.</title>
        <authorList>
            <person name="Anantharaman K."/>
            <person name="Brown C.T."/>
            <person name="Hug L.A."/>
            <person name="Sharon I."/>
            <person name="Castelle C.J."/>
            <person name="Probst A.J."/>
            <person name="Thomas B.C."/>
            <person name="Singh A."/>
            <person name="Wilkins M.J."/>
            <person name="Karaoz U."/>
            <person name="Brodie E.L."/>
            <person name="Williams K.H."/>
            <person name="Hubbard S.S."/>
            <person name="Banfield J.F."/>
        </authorList>
    </citation>
    <scope>NUCLEOTIDE SEQUENCE [LARGE SCALE GENOMIC DNA]</scope>
</reference>
<organism evidence="6 7">
    <name type="scientific">Candidatus Roizmanbacteria bacterium RIFCSPHIGHO2_02_FULL_43_11</name>
    <dbReference type="NCBI Taxonomy" id="1802043"/>
    <lineage>
        <taxon>Bacteria</taxon>
        <taxon>Candidatus Roizmaniibacteriota</taxon>
    </lineage>
</organism>
<evidence type="ECO:0000256" key="4">
    <source>
        <dbReference type="ARBA" id="ARBA00023136"/>
    </source>
</evidence>
<dbReference type="GO" id="GO:0016020">
    <property type="term" value="C:membrane"/>
    <property type="evidence" value="ECO:0007669"/>
    <property type="project" value="UniProtKB-SubCell"/>
</dbReference>
<dbReference type="NCBIfam" id="TIGR02228">
    <property type="entry name" value="sigpep_I_arch"/>
    <property type="match status" value="1"/>
</dbReference>
<keyword evidence="2" id="KW-0812">Transmembrane</keyword>
<dbReference type="InterPro" id="IPR019533">
    <property type="entry name" value="Peptidase_S26"/>
</dbReference>
<dbReference type="InterPro" id="IPR036286">
    <property type="entry name" value="LexA/Signal_pep-like_sf"/>
</dbReference>
<dbReference type="InterPro" id="IPR001733">
    <property type="entry name" value="Peptidase_S26B"/>
</dbReference>
<dbReference type="SUPFAM" id="SSF51306">
    <property type="entry name" value="LexA/Signal peptidase"/>
    <property type="match status" value="1"/>
</dbReference>
<accession>A0A1F7HGM5</accession>
<protein>
    <recommendedName>
        <fullName evidence="5">Signal peptidase I</fullName>
        <ecNumber evidence="5">3.4.21.89</ecNumber>
    </recommendedName>
</protein>
<evidence type="ECO:0000313" key="6">
    <source>
        <dbReference type="EMBL" id="OGK29932.1"/>
    </source>
</evidence>
<name>A0A1F7HGM5_9BACT</name>
<keyword evidence="3" id="KW-1133">Transmembrane helix</keyword>
<gene>
    <name evidence="6" type="ORF">A3D08_01790</name>
</gene>
<dbReference type="GO" id="GO:0004252">
    <property type="term" value="F:serine-type endopeptidase activity"/>
    <property type="evidence" value="ECO:0007669"/>
    <property type="project" value="UniProtKB-UniRule"/>
</dbReference>
<dbReference type="EC" id="3.4.21.89" evidence="5"/>
<comment type="subcellular location">
    <subcellularLocation>
        <location evidence="1">Membrane</location>
    </subcellularLocation>
</comment>
<dbReference type="Proteomes" id="UP000178098">
    <property type="component" value="Unassembled WGS sequence"/>
</dbReference>
<dbReference type="PRINTS" id="PR00728">
    <property type="entry name" value="SIGNALPTASE"/>
</dbReference>
<proteinExistence type="predicted"/>
<dbReference type="CDD" id="cd06530">
    <property type="entry name" value="S26_SPase_I"/>
    <property type="match status" value="1"/>
</dbReference>
<keyword evidence="4" id="KW-0472">Membrane</keyword>
<evidence type="ECO:0000256" key="3">
    <source>
        <dbReference type="ARBA" id="ARBA00022989"/>
    </source>
</evidence>
<evidence type="ECO:0000256" key="5">
    <source>
        <dbReference type="NCBIfam" id="TIGR02228"/>
    </source>
</evidence>
<comment type="caution">
    <text evidence="6">The sequence shown here is derived from an EMBL/GenBank/DDBJ whole genome shotgun (WGS) entry which is preliminary data.</text>
</comment>
<dbReference type="PANTHER" id="PTHR10806:SF6">
    <property type="entry name" value="SIGNAL PEPTIDASE COMPLEX CATALYTIC SUBUNIT SEC11"/>
    <property type="match status" value="1"/>
</dbReference>